<dbReference type="PANTHER" id="PTHR23522:SF10">
    <property type="entry name" value="3-PHENYLPROPIONIC ACID TRANSPORTER-RELATED"/>
    <property type="match status" value="1"/>
</dbReference>
<dbReference type="SUPFAM" id="SSF103473">
    <property type="entry name" value="MFS general substrate transporter"/>
    <property type="match status" value="1"/>
</dbReference>
<evidence type="ECO:0000256" key="6">
    <source>
        <dbReference type="ARBA" id="ARBA00022989"/>
    </source>
</evidence>
<name>A0A5C8NLJ5_9BURK</name>
<dbReference type="Proteomes" id="UP000321548">
    <property type="component" value="Unassembled WGS sequence"/>
</dbReference>
<keyword evidence="4" id="KW-0997">Cell inner membrane</keyword>
<dbReference type="InterPro" id="IPR024989">
    <property type="entry name" value="MFS_assoc_dom"/>
</dbReference>
<keyword evidence="5 8" id="KW-0812">Transmembrane</keyword>
<evidence type="ECO:0000256" key="5">
    <source>
        <dbReference type="ARBA" id="ARBA00022692"/>
    </source>
</evidence>
<keyword evidence="2" id="KW-0813">Transport</keyword>
<dbReference type="NCBIfam" id="NF037955">
    <property type="entry name" value="mfs"/>
    <property type="match status" value="1"/>
</dbReference>
<dbReference type="GO" id="GO:0015528">
    <property type="term" value="F:lactose:proton symporter activity"/>
    <property type="evidence" value="ECO:0007669"/>
    <property type="project" value="TreeGrafter"/>
</dbReference>
<feature type="transmembrane region" description="Helical" evidence="8">
    <location>
        <begin position="150"/>
        <end position="169"/>
    </location>
</feature>
<dbReference type="GO" id="GO:0030395">
    <property type="term" value="F:lactose binding"/>
    <property type="evidence" value="ECO:0007669"/>
    <property type="project" value="TreeGrafter"/>
</dbReference>
<dbReference type="InterPro" id="IPR036259">
    <property type="entry name" value="MFS_trans_sf"/>
</dbReference>
<feature type="transmembrane region" description="Helical" evidence="8">
    <location>
        <begin position="374"/>
        <end position="394"/>
    </location>
</feature>
<feature type="transmembrane region" description="Helical" evidence="8">
    <location>
        <begin position="252"/>
        <end position="271"/>
    </location>
</feature>
<feature type="transmembrane region" description="Helical" evidence="8">
    <location>
        <begin position="7"/>
        <end position="25"/>
    </location>
</feature>
<dbReference type="AlphaFoldDB" id="A0A5C8NLJ5"/>
<accession>A0A5C8NLJ5</accession>
<dbReference type="Gene3D" id="1.20.1250.20">
    <property type="entry name" value="MFS general substrate transporter like domains"/>
    <property type="match status" value="2"/>
</dbReference>
<evidence type="ECO:0000256" key="2">
    <source>
        <dbReference type="ARBA" id="ARBA00022448"/>
    </source>
</evidence>
<gene>
    <name evidence="10" type="ORF">FHP08_17320</name>
</gene>
<dbReference type="PANTHER" id="PTHR23522">
    <property type="entry name" value="BLL5896 PROTEIN"/>
    <property type="match status" value="1"/>
</dbReference>
<keyword evidence="11" id="KW-1185">Reference proteome</keyword>
<evidence type="ECO:0000256" key="4">
    <source>
        <dbReference type="ARBA" id="ARBA00022519"/>
    </source>
</evidence>
<organism evidence="10 11">
    <name type="scientific">Zeimonas arvi</name>
    <dbReference type="NCBI Taxonomy" id="2498847"/>
    <lineage>
        <taxon>Bacteria</taxon>
        <taxon>Pseudomonadati</taxon>
        <taxon>Pseudomonadota</taxon>
        <taxon>Betaproteobacteria</taxon>
        <taxon>Burkholderiales</taxon>
        <taxon>Burkholderiaceae</taxon>
        <taxon>Zeimonas</taxon>
    </lineage>
</organism>
<feature type="transmembrane region" description="Helical" evidence="8">
    <location>
        <begin position="345"/>
        <end position="368"/>
    </location>
</feature>
<dbReference type="Pfam" id="PF12832">
    <property type="entry name" value="MFS_1_like"/>
    <property type="match status" value="1"/>
</dbReference>
<evidence type="ECO:0000259" key="9">
    <source>
        <dbReference type="Pfam" id="PF12832"/>
    </source>
</evidence>
<dbReference type="InterPro" id="IPR026032">
    <property type="entry name" value="HcaT-like"/>
</dbReference>
<feature type="transmembrane region" description="Helical" evidence="8">
    <location>
        <begin position="181"/>
        <end position="201"/>
    </location>
</feature>
<keyword evidence="6 8" id="KW-1133">Transmembrane helix</keyword>
<protein>
    <submittedName>
        <fullName evidence="10">MFS transporter</fullName>
    </submittedName>
</protein>
<evidence type="ECO:0000256" key="8">
    <source>
        <dbReference type="SAM" id="Phobius"/>
    </source>
</evidence>
<feature type="transmembrane region" description="Helical" evidence="8">
    <location>
        <begin position="74"/>
        <end position="97"/>
    </location>
</feature>
<keyword evidence="7 8" id="KW-0472">Membrane</keyword>
<comment type="caution">
    <text evidence="10">The sequence shown here is derived from an EMBL/GenBank/DDBJ whole genome shotgun (WGS) entry which is preliminary data.</text>
</comment>
<evidence type="ECO:0000313" key="10">
    <source>
        <dbReference type="EMBL" id="TXL62589.1"/>
    </source>
</evidence>
<feature type="transmembrane region" description="Helical" evidence="8">
    <location>
        <begin position="222"/>
        <end position="246"/>
    </location>
</feature>
<dbReference type="GO" id="GO:0005886">
    <property type="term" value="C:plasma membrane"/>
    <property type="evidence" value="ECO:0007669"/>
    <property type="project" value="UniProtKB-SubCell"/>
</dbReference>
<sequence>MPRAAGHAAGIRGLYFAYFAYVGLFSPYLSLYLAGIGMTIAQIGLLMAVPQVLRIVGPPFWGWLADRGGSGAGLLRISSALACASALALALSGWTGWPGGAALAAAPGLRFGVLFAVLAALFFSTAAQMPIAETMAMRAVGGDTGRYGRLRVWGSVGFIVGVVGIGPVLDRHGVSGLPWWVAGLLALLTLVALRLPAVAAAPRARASVSIGQRLAEPRVRAFFLSAFLMLFAHAALYAFFSLYLAARGYSKTAIGLVWALGVLAEIAVFWLQRGLFRRFGALPLLRASLAVAALRFLLISASAGWLPAILLAQLAHAVTFGIHHSATIATLQEWFEPPQHARAQALYVMVGYGLGGSTGVLVASWVWTAVSPDATFVVAGLAAGLGWLALRRVVPSGAPDGRVRNGDRTEETPG</sequence>
<evidence type="ECO:0000256" key="1">
    <source>
        <dbReference type="ARBA" id="ARBA00004429"/>
    </source>
</evidence>
<evidence type="ECO:0000256" key="3">
    <source>
        <dbReference type="ARBA" id="ARBA00022475"/>
    </source>
</evidence>
<reference evidence="10 11" key="1">
    <citation type="submission" date="2019-06" db="EMBL/GenBank/DDBJ databases">
        <title>Quisquiliibacterium sp. nov., isolated from a maize field.</title>
        <authorList>
            <person name="Lin S.-Y."/>
            <person name="Tsai C.-F."/>
            <person name="Young C.-C."/>
        </authorList>
    </citation>
    <scope>NUCLEOTIDE SEQUENCE [LARGE SCALE GENOMIC DNA]</scope>
    <source>
        <strain evidence="10 11">CC-CFT501</strain>
    </source>
</reference>
<proteinExistence type="predicted"/>
<dbReference type="RefSeq" id="WP_147705762.1">
    <property type="nucleotide sequence ID" value="NZ_VDUY01000009.1"/>
</dbReference>
<dbReference type="EMBL" id="VDUY01000009">
    <property type="protein sequence ID" value="TXL62589.1"/>
    <property type="molecule type" value="Genomic_DNA"/>
</dbReference>
<evidence type="ECO:0000313" key="11">
    <source>
        <dbReference type="Proteomes" id="UP000321548"/>
    </source>
</evidence>
<dbReference type="OrthoDB" id="9150135at2"/>
<feature type="transmembrane region" description="Helical" evidence="8">
    <location>
        <begin position="109"/>
        <end position="129"/>
    </location>
</feature>
<feature type="domain" description="Major facilitator superfamily associated" evidence="9">
    <location>
        <begin position="12"/>
        <end position="377"/>
    </location>
</feature>
<keyword evidence="3" id="KW-1003">Cell membrane</keyword>
<comment type="subcellular location">
    <subcellularLocation>
        <location evidence="1">Cell inner membrane</location>
        <topology evidence="1">Multi-pass membrane protein</topology>
    </subcellularLocation>
</comment>
<dbReference type="PIRSF" id="PIRSF004925">
    <property type="entry name" value="HcaT"/>
    <property type="match status" value="1"/>
</dbReference>
<evidence type="ECO:0000256" key="7">
    <source>
        <dbReference type="ARBA" id="ARBA00023136"/>
    </source>
</evidence>